<dbReference type="PANTHER" id="PTHR33908">
    <property type="entry name" value="MANNOSYLTRANSFERASE YKCB-RELATED"/>
    <property type="match status" value="1"/>
</dbReference>
<dbReference type="GO" id="GO:0009103">
    <property type="term" value="P:lipopolysaccharide biosynthetic process"/>
    <property type="evidence" value="ECO:0007669"/>
    <property type="project" value="UniProtKB-ARBA"/>
</dbReference>
<dbReference type="Proteomes" id="UP000192418">
    <property type="component" value="Unassembled WGS sequence"/>
</dbReference>
<keyword evidence="3 10" id="KW-0328">Glycosyltransferase</keyword>
<evidence type="ECO:0000259" key="9">
    <source>
        <dbReference type="Pfam" id="PF13231"/>
    </source>
</evidence>
<dbReference type="EMBL" id="FWXY01000008">
    <property type="protein sequence ID" value="SMC73036.1"/>
    <property type="molecule type" value="Genomic_DNA"/>
</dbReference>
<evidence type="ECO:0000313" key="10">
    <source>
        <dbReference type="EMBL" id="SMC73036.1"/>
    </source>
</evidence>
<dbReference type="InterPro" id="IPR038731">
    <property type="entry name" value="RgtA/B/C-like"/>
</dbReference>
<comment type="subcellular location">
    <subcellularLocation>
        <location evidence="1">Cell membrane</location>
        <topology evidence="1">Multi-pass membrane protein</topology>
    </subcellularLocation>
</comment>
<feature type="transmembrane region" description="Helical" evidence="8">
    <location>
        <begin position="406"/>
        <end position="425"/>
    </location>
</feature>
<organism evidence="10 11">
    <name type="scientific">Desulfocicer vacuolatum DSM 3385</name>
    <dbReference type="NCBI Taxonomy" id="1121400"/>
    <lineage>
        <taxon>Bacteria</taxon>
        <taxon>Pseudomonadati</taxon>
        <taxon>Thermodesulfobacteriota</taxon>
        <taxon>Desulfobacteria</taxon>
        <taxon>Desulfobacterales</taxon>
        <taxon>Desulfobacteraceae</taxon>
        <taxon>Desulfocicer</taxon>
    </lineage>
</organism>
<protein>
    <submittedName>
        <fullName evidence="10">Dolichyl-phosphate-mannose-protein mannosyltransferase</fullName>
    </submittedName>
</protein>
<keyword evidence="6 8" id="KW-1133">Transmembrane helix</keyword>
<feature type="transmembrane region" description="Helical" evidence="8">
    <location>
        <begin position="192"/>
        <end position="209"/>
    </location>
</feature>
<accession>A0A1W2BJI8</accession>
<keyword evidence="4 10" id="KW-0808">Transferase</keyword>
<evidence type="ECO:0000256" key="7">
    <source>
        <dbReference type="ARBA" id="ARBA00023136"/>
    </source>
</evidence>
<keyword evidence="7 8" id="KW-0472">Membrane</keyword>
<dbReference type="GO" id="GO:0016763">
    <property type="term" value="F:pentosyltransferase activity"/>
    <property type="evidence" value="ECO:0007669"/>
    <property type="project" value="TreeGrafter"/>
</dbReference>
<evidence type="ECO:0000256" key="1">
    <source>
        <dbReference type="ARBA" id="ARBA00004651"/>
    </source>
</evidence>
<gene>
    <name evidence="10" type="ORF">SAMN02746065_108141</name>
</gene>
<feature type="transmembrane region" description="Helical" evidence="8">
    <location>
        <begin position="352"/>
        <end position="369"/>
    </location>
</feature>
<dbReference type="Pfam" id="PF13231">
    <property type="entry name" value="PMT_2"/>
    <property type="match status" value="1"/>
</dbReference>
<keyword evidence="2" id="KW-1003">Cell membrane</keyword>
<evidence type="ECO:0000313" key="11">
    <source>
        <dbReference type="Proteomes" id="UP000192418"/>
    </source>
</evidence>
<dbReference type="InterPro" id="IPR050297">
    <property type="entry name" value="LipidA_mod_glycosyltrf_83"/>
</dbReference>
<proteinExistence type="predicted"/>
<feature type="domain" description="Glycosyltransferase RgtA/B/C/D-like" evidence="9">
    <location>
        <begin position="98"/>
        <end position="240"/>
    </location>
</feature>
<dbReference type="STRING" id="1121400.SAMN02746065_108141"/>
<reference evidence="10 11" key="1">
    <citation type="submission" date="2017-04" db="EMBL/GenBank/DDBJ databases">
        <authorList>
            <person name="Afonso C.L."/>
            <person name="Miller P.J."/>
            <person name="Scott M.A."/>
            <person name="Spackman E."/>
            <person name="Goraichik I."/>
            <person name="Dimitrov K.M."/>
            <person name="Suarez D.L."/>
            <person name="Swayne D.E."/>
        </authorList>
    </citation>
    <scope>NUCLEOTIDE SEQUENCE [LARGE SCALE GENOMIC DNA]</scope>
    <source>
        <strain evidence="10 11">DSM 3385</strain>
    </source>
</reference>
<evidence type="ECO:0000256" key="4">
    <source>
        <dbReference type="ARBA" id="ARBA00022679"/>
    </source>
</evidence>
<dbReference type="PANTHER" id="PTHR33908:SF11">
    <property type="entry name" value="MEMBRANE PROTEIN"/>
    <property type="match status" value="1"/>
</dbReference>
<sequence length="576" mass="67207">MSFWDIKKRICFKFRLENLYLTGLCLLIFSLCICIIILSLVPPISRDALVHHLAIPKLYLEHGGIVPFPCMSYSYYPMNLDLLYMVSLYLGSDIAPKFIHFAFALMTAVLIFRYLKKRMDSIWGLGGVFLFLSIPIIIKLSITVYVDLGLMFFSTAALLALVKWIESKFKLQFLLLAGACCGLAMGTKYNGLIVFFLLTMFVTFIFSRFNRQVSKAGIKSIAAGLIFGLVALTVFSPWMIRNYIWTKNPVYPLYNKFFNVEMNPACPIRLKNVELKDAEKKNINIGRFAYRKFMYNEEWWETALLPIRIFFQGKDNDFKFFDGRLSALLLILPVFAFVASHGKNDLYRVEKFIFLAFCGLFILFTMVSSGVRIRYLSPAIPSLVILSLYGLKNLMDNKCYSRQLSFIKRMGPFVLVFAMALYMVWNNGGYLVEQFKYVKPCSYISGMVSRDSYIKDFRHEYAAFQYINEHLPLDSKVMFFYIGKRGYFCNREYFPDEGGNIEFLYTLLRFFTSPLKIKQEFQKRGITHLMINNFLFKQRLYTDFKQDKKKLFLEFINNLNENLFDANGFSVYKIKL</sequence>
<feature type="transmembrane region" description="Helical" evidence="8">
    <location>
        <begin position="122"/>
        <end position="138"/>
    </location>
</feature>
<evidence type="ECO:0000256" key="5">
    <source>
        <dbReference type="ARBA" id="ARBA00022692"/>
    </source>
</evidence>
<feature type="transmembrane region" description="Helical" evidence="8">
    <location>
        <begin position="221"/>
        <end position="240"/>
    </location>
</feature>
<evidence type="ECO:0000256" key="8">
    <source>
        <dbReference type="SAM" id="Phobius"/>
    </source>
</evidence>
<name>A0A1W2BJI8_9BACT</name>
<evidence type="ECO:0000256" key="6">
    <source>
        <dbReference type="ARBA" id="ARBA00022989"/>
    </source>
</evidence>
<evidence type="ECO:0000256" key="2">
    <source>
        <dbReference type="ARBA" id="ARBA00022475"/>
    </source>
</evidence>
<feature type="transmembrane region" description="Helical" evidence="8">
    <location>
        <begin position="98"/>
        <end position="115"/>
    </location>
</feature>
<feature type="transmembrane region" description="Helical" evidence="8">
    <location>
        <begin position="20"/>
        <end position="41"/>
    </location>
</feature>
<dbReference type="GO" id="GO:0005886">
    <property type="term" value="C:plasma membrane"/>
    <property type="evidence" value="ECO:0007669"/>
    <property type="project" value="UniProtKB-SubCell"/>
</dbReference>
<keyword evidence="11" id="KW-1185">Reference proteome</keyword>
<evidence type="ECO:0000256" key="3">
    <source>
        <dbReference type="ARBA" id="ARBA00022676"/>
    </source>
</evidence>
<feature type="transmembrane region" description="Helical" evidence="8">
    <location>
        <begin position="323"/>
        <end position="340"/>
    </location>
</feature>
<dbReference type="AlphaFoldDB" id="A0A1W2BJI8"/>
<keyword evidence="5 8" id="KW-0812">Transmembrane</keyword>